<evidence type="ECO:0000313" key="2">
    <source>
        <dbReference type="Proteomes" id="UP001159428"/>
    </source>
</evidence>
<organism evidence="1 2">
    <name type="scientific">Pocillopora meandrina</name>
    <dbReference type="NCBI Taxonomy" id="46732"/>
    <lineage>
        <taxon>Eukaryota</taxon>
        <taxon>Metazoa</taxon>
        <taxon>Cnidaria</taxon>
        <taxon>Anthozoa</taxon>
        <taxon>Hexacorallia</taxon>
        <taxon>Scleractinia</taxon>
        <taxon>Astrocoeniina</taxon>
        <taxon>Pocilloporidae</taxon>
        <taxon>Pocillopora</taxon>
    </lineage>
</organism>
<comment type="caution">
    <text evidence="1">The sequence shown here is derived from an EMBL/GenBank/DDBJ whole genome shotgun (WGS) entry which is preliminary data.</text>
</comment>
<keyword evidence="2" id="KW-1185">Reference proteome</keyword>
<gene>
    <name evidence="1" type="ORF">PMEA_00005760</name>
</gene>
<dbReference type="Proteomes" id="UP001159428">
    <property type="component" value="Unassembled WGS sequence"/>
</dbReference>
<dbReference type="EMBL" id="CALNXJ010000014">
    <property type="protein sequence ID" value="CAH3114956.1"/>
    <property type="molecule type" value="Genomic_DNA"/>
</dbReference>
<name>A0AAU9WHZ4_9CNID</name>
<reference evidence="1 2" key="1">
    <citation type="submission" date="2022-05" db="EMBL/GenBank/DDBJ databases">
        <authorList>
            <consortium name="Genoscope - CEA"/>
            <person name="William W."/>
        </authorList>
    </citation>
    <scope>NUCLEOTIDE SEQUENCE [LARGE SCALE GENOMIC DNA]</scope>
</reference>
<accession>A0AAU9WHZ4</accession>
<sequence>MSSCTWEPALHLSNYKELMKLYQKPPQPSEREIASTFIGFYLAVKSPLKSNAVKVQHACKHDVYRYFLTAKEYRQGILNTPCSA</sequence>
<protein>
    <submittedName>
        <fullName evidence="1">Uncharacterized protein</fullName>
    </submittedName>
</protein>
<evidence type="ECO:0000313" key="1">
    <source>
        <dbReference type="EMBL" id="CAH3114956.1"/>
    </source>
</evidence>
<proteinExistence type="predicted"/>
<dbReference type="AlphaFoldDB" id="A0AAU9WHZ4"/>